<protein>
    <recommendedName>
        <fullName evidence="8">Pirin family protein</fullName>
    </recommendedName>
</protein>
<organism evidence="6 7">
    <name type="scientific">bacterium (Candidatus Blackallbacteria) CG17_big_fil_post_rev_8_21_14_2_50_48_46</name>
    <dbReference type="NCBI Taxonomy" id="2014261"/>
    <lineage>
        <taxon>Bacteria</taxon>
        <taxon>Candidatus Blackallbacteria</taxon>
    </lineage>
</organism>
<reference evidence="6 7" key="1">
    <citation type="submission" date="2017-09" db="EMBL/GenBank/DDBJ databases">
        <title>Depth-based differentiation of microbial function through sediment-hosted aquifers and enrichment of novel symbionts in the deep terrestrial subsurface.</title>
        <authorList>
            <person name="Probst A.J."/>
            <person name="Ladd B."/>
            <person name="Jarett J.K."/>
            <person name="Geller-Mcgrath D.E."/>
            <person name="Sieber C.M."/>
            <person name="Emerson J.B."/>
            <person name="Anantharaman K."/>
            <person name="Thomas B.C."/>
            <person name="Malmstrom R."/>
            <person name="Stieglmeier M."/>
            <person name="Klingl A."/>
            <person name="Woyke T."/>
            <person name="Ryan C.M."/>
            <person name="Banfield J.F."/>
        </authorList>
    </citation>
    <scope>NUCLEOTIDE SEQUENCE [LARGE SCALE GENOMIC DNA]</scope>
    <source>
        <strain evidence="6">CG17_big_fil_post_rev_8_21_14_2_50_48_46</strain>
    </source>
</reference>
<feature type="binding site" evidence="2">
    <location>
        <position position="60"/>
    </location>
    <ligand>
        <name>Fe cation</name>
        <dbReference type="ChEBI" id="CHEBI:24875"/>
    </ligand>
</feature>
<dbReference type="AlphaFoldDB" id="A0A2M7G423"/>
<evidence type="ECO:0000259" key="4">
    <source>
        <dbReference type="Pfam" id="PF02678"/>
    </source>
</evidence>
<dbReference type="Gene3D" id="2.60.120.10">
    <property type="entry name" value="Jelly Rolls"/>
    <property type="match status" value="2"/>
</dbReference>
<evidence type="ECO:0000256" key="1">
    <source>
        <dbReference type="ARBA" id="ARBA00008416"/>
    </source>
</evidence>
<keyword evidence="2" id="KW-0408">Iron</keyword>
<dbReference type="PIRSF" id="PIRSF006232">
    <property type="entry name" value="Pirin"/>
    <property type="match status" value="1"/>
</dbReference>
<evidence type="ECO:0000256" key="3">
    <source>
        <dbReference type="RuleBase" id="RU003457"/>
    </source>
</evidence>
<feature type="binding site" evidence="2">
    <location>
        <position position="58"/>
    </location>
    <ligand>
        <name>Fe cation</name>
        <dbReference type="ChEBI" id="CHEBI:24875"/>
    </ligand>
</feature>
<evidence type="ECO:0000313" key="7">
    <source>
        <dbReference type="Proteomes" id="UP000231019"/>
    </source>
</evidence>
<comment type="similarity">
    <text evidence="1 3">Belongs to the pirin family.</text>
</comment>
<dbReference type="InterPro" id="IPR011051">
    <property type="entry name" value="RmlC_Cupin_sf"/>
</dbReference>
<name>A0A2M7G423_9BACT</name>
<evidence type="ECO:0000256" key="2">
    <source>
        <dbReference type="PIRSR" id="PIRSR006232-1"/>
    </source>
</evidence>
<comment type="caution">
    <text evidence="6">The sequence shown here is derived from an EMBL/GenBank/DDBJ whole genome shotgun (WGS) entry which is preliminary data.</text>
</comment>
<accession>A0A2M7G423</accession>
<evidence type="ECO:0000259" key="5">
    <source>
        <dbReference type="Pfam" id="PF05726"/>
    </source>
</evidence>
<dbReference type="GO" id="GO:0046872">
    <property type="term" value="F:metal ion binding"/>
    <property type="evidence" value="ECO:0007669"/>
    <property type="project" value="UniProtKB-KW"/>
</dbReference>
<feature type="binding site" evidence="2">
    <location>
        <position position="102"/>
    </location>
    <ligand>
        <name>Fe cation</name>
        <dbReference type="ChEBI" id="CHEBI:24875"/>
    </ligand>
</feature>
<evidence type="ECO:0008006" key="8">
    <source>
        <dbReference type="Google" id="ProtNLM"/>
    </source>
</evidence>
<dbReference type="EMBL" id="PFFQ01000039">
    <property type="protein sequence ID" value="PIW16250.1"/>
    <property type="molecule type" value="Genomic_DNA"/>
</dbReference>
<proteinExistence type="inferred from homology"/>
<dbReference type="InterPro" id="IPR014710">
    <property type="entry name" value="RmlC-like_jellyroll"/>
</dbReference>
<dbReference type="InterPro" id="IPR008778">
    <property type="entry name" value="Pirin_C_dom"/>
</dbReference>
<feature type="domain" description="Pirin C-terminal" evidence="5">
    <location>
        <begin position="179"/>
        <end position="276"/>
    </location>
</feature>
<keyword evidence="2" id="KW-0479">Metal-binding</keyword>
<evidence type="ECO:0000313" key="6">
    <source>
        <dbReference type="EMBL" id="PIW16250.1"/>
    </source>
</evidence>
<feature type="domain" description="Pirin N-terminal" evidence="4">
    <location>
        <begin position="30"/>
        <end position="124"/>
    </location>
</feature>
<dbReference type="CDD" id="cd02909">
    <property type="entry name" value="cupin_pirin_N"/>
    <property type="match status" value="1"/>
</dbReference>
<feature type="binding site" evidence="2">
    <location>
        <position position="104"/>
    </location>
    <ligand>
        <name>Fe cation</name>
        <dbReference type="ChEBI" id="CHEBI:24875"/>
    </ligand>
</feature>
<dbReference type="PANTHER" id="PTHR13903">
    <property type="entry name" value="PIRIN-RELATED"/>
    <property type="match status" value="1"/>
</dbReference>
<dbReference type="Pfam" id="PF02678">
    <property type="entry name" value="Pirin"/>
    <property type="match status" value="1"/>
</dbReference>
<dbReference type="Proteomes" id="UP000231019">
    <property type="component" value="Unassembled WGS sequence"/>
</dbReference>
<dbReference type="Pfam" id="PF05726">
    <property type="entry name" value="Pirin_C"/>
    <property type="match status" value="1"/>
</dbReference>
<gene>
    <name evidence="6" type="ORF">COW36_14085</name>
</gene>
<dbReference type="SUPFAM" id="SSF51182">
    <property type="entry name" value="RmlC-like cupins"/>
    <property type="match status" value="1"/>
</dbReference>
<comment type="cofactor">
    <cofactor evidence="2">
        <name>Fe cation</name>
        <dbReference type="ChEBI" id="CHEBI:24875"/>
    </cofactor>
    <text evidence="2">Binds 1 Fe cation per subunit.</text>
</comment>
<sequence>MNSALTPLSAHAKDLGGGVIIERYLPHLPRPKVGPFVFFDYLPRIEFAAGTGTDVRPHPHIGLSTLSYLFEGRMHHRDSLDYDLVLEPGDVLLMTSGKGIVHSERTPQADRTQPHRIHMVQFWLALPEQEEQVDPWVAHAVKADLPVWDIQAGLSARLAIGEALGNKAPVSCSLNPFLVDFEAQQAGAWTLKTDQRESSFFLVAGELKIGEASYSAPCFLVAEPEQSFEIRYSEQARWLWLGGDPLDSPRILWWNLVASKQELIDAAKEKWLKGEFEGVKGDSEFIPLPVS</sequence>
<dbReference type="InterPro" id="IPR012093">
    <property type="entry name" value="Pirin"/>
</dbReference>
<dbReference type="InterPro" id="IPR003829">
    <property type="entry name" value="Pirin_N_dom"/>
</dbReference>
<dbReference type="PANTHER" id="PTHR13903:SF8">
    <property type="entry name" value="PIRIN"/>
    <property type="match status" value="1"/>
</dbReference>